<dbReference type="InterPro" id="IPR001878">
    <property type="entry name" value="Znf_CCHC"/>
</dbReference>
<sequence>MSNVWYTRPEYIIWVPHTQWAMVRTLIARQQRAFEGGQGPLTWEISLWNVENRHQTLRWPGSQRDIVVATATPTATVVLVVCSNCGRRGHEFADCFQRGGAKEGQIPDWYNKRHGDLPVAPVANFAGVMAL</sequence>
<keyword evidence="1" id="KW-0862">Zinc</keyword>
<keyword evidence="1" id="KW-0479">Metal-binding</keyword>
<keyword evidence="4" id="KW-1185">Reference proteome</keyword>
<proteinExistence type="predicted"/>
<evidence type="ECO:0000256" key="1">
    <source>
        <dbReference type="PROSITE-ProRule" id="PRU00047"/>
    </source>
</evidence>
<reference evidence="3" key="1">
    <citation type="submission" date="2023-03" db="EMBL/GenBank/DDBJ databases">
        <title>Massive genome expansion in bonnet fungi (Mycena s.s.) driven by repeated elements and novel gene families across ecological guilds.</title>
        <authorList>
            <consortium name="Lawrence Berkeley National Laboratory"/>
            <person name="Harder C.B."/>
            <person name="Miyauchi S."/>
            <person name="Viragh M."/>
            <person name="Kuo A."/>
            <person name="Thoen E."/>
            <person name="Andreopoulos B."/>
            <person name="Lu D."/>
            <person name="Skrede I."/>
            <person name="Drula E."/>
            <person name="Henrissat B."/>
            <person name="Morin E."/>
            <person name="Kohler A."/>
            <person name="Barry K."/>
            <person name="LaButti K."/>
            <person name="Morin E."/>
            <person name="Salamov A."/>
            <person name="Lipzen A."/>
            <person name="Mereny Z."/>
            <person name="Hegedus B."/>
            <person name="Baldrian P."/>
            <person name="Stursova M."/>
            <person name="Weitz H."/>
            <person name="Taylor A."/>
            <person name="Grigoriev I.V."/>
            <person name="Nagy L.G."/>
            <person name="Martin F."/>
            <person name="Kauserud H."/>
        </authorList>
    </citation>
    <scope>NUCLEOTIDE SEQUENCE</scope>
    <source>
        <strain evidence="3">CBHHK200</strain>
    </source>
</reference>
<dbReference type="AlphaFoldDB" id="A0AAD6WY17"/>
<gene>
    <name evidence="3" type="ORF">C8F04DRAFT_1288385</name>
</gene>
<dbReference type="EMBL" id="JARJCM010000101">
    <property type="protein sequence ID" value="KAJ7029482.1"/>
    <property type="molecule type" value="Genomic_DNA"/>
</dbReference>
<evidence type="ECO:0000259" key="2">
    <source>
        <dbReference type="PROSITE" id="PS50158"/>
    </source>
</evidence>
<comment type="caution">
    <text evidence="3">The sequence shown here is derived from an EMBL/GenBank/DDBJ whole genome shotgun (WGS) entry which is preliminary data.</text>
</comment>
<protein>
    <recommendedName>
        <fullName evidence="2">CCHC-type domain-containing protein</fullName>
    </recommendedName>
</protein>
<dbReference type="GO" id="GO:0003676">
    <property type="term" value="F:nucleic acid binding"/>
    <property type="evidence" value="ECO:0007669"/>
    <property type="project" value="InterPro"/>
</dbReference>
<feature type="domain" description="CCHC-type" evidence="2">
    <location>
        <begin position="82"/>
        <end position="95"/>
    </location>
</feature>
<dbReference type="GO" id="GO:0008270">
    <property type="term" value="F:zinc ion binding"/>
    <property type="evidence" value="ECO:0007669"/>
    <property type="project" value="UniProtKB-KW"/>
</dbReference>
<dbReference type="Proteomes" id="UP001218188">
    <property type="component" value="Unassembled WGS sequence"/>
</dbReference>
<evidence type="ECO:0000313" key="3">
    <source>
        <dbReference type="EMBL" id="KAJ7029482.1"/>
    </source>
</evidence>
<name>A0AAD6WY17_9AGAR</name>
<accession>A0AAD6WY17</accession>
<evidence type="ECO:0000313" key="4">
    <source>
        <dbReference type="Proteomes" id="UP001218188"/>
    </source>
</evidence>
<dbReference type="PROSITE" id="PS50158">
    <property type="entry name" value="ZF_CCHC"/>
    <property type="match status" value="1"/>
</dbReference>
<keyword evidence="1" id="KW-0863">Zinc-finger</keyword>
<organism evidence="3 4">
    <name type="scientific">Mycena alexandri</name>
    <dbReference type="NCBI Taxonomy" id="1745969"/>
    <lineage>
        <taxon>Eukaryota</taxon>
        <taxon>Fungi</taxon>
        <taxon>Dikarya</taxon>
        <taxon>Basidiomycota</taxon>
        <taxon>Agaricomycotina</taxon>
        <taxon>Agaricomycetes</taxon>
        <taxon>Agaricomycetidae</taxon>
        <taxon>Agaricales</taxon>
        <taxon>Marasmiineae</taxon>
        <taxon>Mycenaceae</taxon>
        <taxon>Mycena</taxon>
    </lineage>
</organism>